<dbReference type="Gene3D" id="3.40.50.410">
    <property type="entry name" value="von Willebrand factor, type A domain"/>
    <property type="match status" value="1"/>
</dbReference>
<keyword evidence="6" id="KW-0281">Fimbrium</keyword>
<protein>
    <submittedName>
        <fullName evidence="9">Pilus assembly protein</fullName>
    </submittedName>
</protein>
<comment type="similarity">
    <text evidence="2">Belongs to the PilY1 family.</text>
</comment>
<evidence type="ECO:0000256" key="2">
    <source>
        <dbReference type="ARBA" id="ARBA00008387"/>
    </source>
</evidence>
<evidence type="ECO:0000256" key="1">
    <source>
        <dbReference type="ARBA" id="ARBA00004561"/>
    </source>
</evidence>
<feature type="compositionally biased region" description="Basic and acidic residues" evidence="7">
    <location>
        <begin position="292"/>
        <end position="304"/>
    </location>
</feature>
<dbReference type="SUPFAM" id="SSF50998">
    <property type="entry name" value="Quinoprotein alcohol dehydrogenase-like"/>
    <property type="match status" value="1"/>
</dbReference>
<sequence length="1073" mass="116299">MYNLKAVLAGFTLGLYVSVPAYALQSFPNQPLSLSSIVSPNVMLLVDNSGSMANIIQPDEVATSNYSVVAYQNGNSYYLASLSDGNLSLSQLGSGGCSTGYKALWSVNSRNQLQDKRCYKFPDPVGGGKTRYTGKYLAYIYNSFNKSSNDLLVESDARVPKTYRMAVAKDSAREIASSNRSMRIGLATFNKPTSSDPGPGGSIVRDIKDLALTNGVSQAQADRNYSDLVSSINSLTAEANTPLAETYYEVTRYFRGLSRFQGLGSGDYVSPVQYRCQRNFGIVVTDGLPTHDRTFPTNDPDRNNPDVPGTNNLPDWDGLSPDFGVAFSDGYAPGNSSANGEGDTLYLDDIAKFAFDVDLKSKGEDKAGKSYNDPAFPKQNIRTYTIGFTEDNQMLKDAAVYGQGEYYTASNAASLNSALNSALKSIRQQISSASAVSANSTRIQNDTLIYQARYNTTDWTGELLAYEVKEDGALGDLVWRTSSQGKFKKSDERNIFTFNGSQGKAFLWDNLSQEQKISLQKAGESSDNNARSRLSWLRGSSVSGMRSRNEVLGDIVNSDPIFVGQQNNGYIVPNTDKADEPADTYLKYVSSKAERTPLVVVGANDGMVHAFNADSGVEEFAYVPASLYRARSVSPGSTPGLIALTEPDYAHQFYVDGSLGAGDVYVDSEWKTYLAGGLGAGGRGVFALNITSRDKFSEGDVLWEVTAPDPATNSSSSSSNSKTLSDWDDLGYVFGEPVITRTQGDNWVAVFANGYASNTGKAALYVVDATSGALIRKISVSDPDDAILNNGLSAITPFFDSNRRITYVYAGDLQGNLWKFDMSSSNKNSWDGQLLFKARKNGVRQPITGKVRVVTHPLGGNMVVFGTGKFIETSDKTDLSVQSLYGVWDREGNKTSLVSLSDLVQQTMTETVSEGKQYRAISNNAVDWTKKSGWFIDLKVSSSEVGERVVSAAQIGNDRAIFSTFTPLSDPCLSGGESWILALNLYTGGSLDYSVFDVNKDRYFNKFDMISCGSAQCYAGGFKLDDGTLKSPGTLFSTGFDSLYNSNLSGGVEQFDVSGAGEKPGRMSWRQIQ</sequence>
<dbReference type="EMBL" id="JADTXM010000005">
    <property type="protein sequence ID" value="MBH3438853.1"/>
    <property type="molecule type" value="Genomic_DNA"/>
</dbReference>
<gene>
    <name evidence="9" type="ORF">I5Q09_09165</name>
</gene>
<comment type="caution">
    <text evidence="9">The sequence shown here is derived from an EMBL/GenBank/DDBJ whole genome shotgun (WGS) entry which is preliminary data.</text>
</comment>
<dbReference type="Proteomes" id="UP000638986">
    <property type="component" value="Unassembled WGS sequence"/>
</dbReference>
<reference evidence="9 10" key="1">
    <citation type="submission" date="2020-11" db="EMBL/GenBank/DDBJ databases">
        <title>Enhanced detection system for hospital associated transmission using whole genome sequencing surveillance.</title>
        <authorList>
            <person name="Harrison L.H."/>
            <person name="Van Tyne D."/>
            <person name="Marsh J.W."/>
            <person name="Griffith M.P."/>
            <person name="Snyder D.J."/>
            <person name="Cooper V.S."/>
            <person name="Mustapha M."/>
        </authorList>
    </citation>
    <scope>NUCLEOTIDE SEQUENCE [LARGE SCALE GENOMIC DNA]</scope>
    <source>
        <strain evidence="9 10">PSB00013</strain>
    </source>
</reference>
<dbReference type="InterPro" id="IPR036465">
    <property type="entry name" value="vWFA_dom_sf"/>
</dbReference>
<evidence type="ECO:0000256" key="3">
    <source>
        <dbReference type="ARBA" id="ARBA00022558"/>
    </source>
</evidence>
<keyword evidence="5" id="KW-0106">Calcium</keyword>
<keyword evidence="3" id="KW-1029">Fimbrium biogenesis</keyword>
<name>A0ABS0MQ52_PSELU</name>
<proteinExistence type="inferred from homology"/>
<dbReference type="InterPro" id="IPR008707">
    <property type="entry name" value="B-propeller_PilY1"/>
</dbReference>
<evidence type="ECO:0000256" key="5">
    <source>
        <dbReference type="ARBA" id="ARBA00022837"/>
    </source>
</evidence>
<evidence type="ECO:0000256" key="6">
    <source>
        <dbReference type="ARBA" id="ARBA00023263"/>
    </source>
</evidence>
<dbReference type="Pfam" id="PF05567">
    <property type="entry name" value="T4P_PilY1"/>
    <property type="match status" value="1"/>
</dbReference>
<dbReference type="InterPro" id="IPR011047">
    <property type="entry name" value="Quinoprotein_ADH-like_sf"/>
</dbReference>
<evidence type="ECO:0000313" key="9">
    <source>
        <dbReference type="EMBL" id="MBH3438853.1"/>
    </source>
</evidence>
<dbReference type="RefSeq" id="WP_197872028.1">
    <property type="nucleotide sequence ID" value="NZ_JADTXM010000005.1"/>
</dbReference>
<organism evidence="9 10">
    <name type="scientific">Pseudomonas luteola</name>
    <dbReference type="NCBI Taxonomy" id="47886"/>
    <lineage>
        <taxon>Bacteria</taxon>
        <taxon>Pseudomonadati</taxon>
        <taxon>Pseudomonadota</taxon>
        <taxon>Gammaproteobacteria</taxon>
        <taxon>Pseudomonadales</taxon>
        <taxon>Pseudomonadaceae</taxon>
        <taxon>Pseudomonas</taxon>
    </lineage>
</organism>
<accession>A0ABS0MQ52</accession>
<evidence type="ECO:0000256" key="4">
    <source>
        <dbReference type="ARBA" id="ARBA00022723"/>
    </source>
</evidence>
<keyword evidence="4" id="KW-0479">Metal-binding</keyword>
<evidence type="ECO:0000313" key="10">
    <source>
        <dbReference type="Proteomes" id="UP000638986"/>
    </source>
</evidence>
<evidence type="ECO:0000256" key="7">
    <source>
        <dbReference type="SAM" id="MobiDB-lite"/>
    </source>
</evidence>
<feature type="region of interest" description="Disordered" evidence="7">
    <location>
        <begin position="292"/>
        <end position="313"/>
    </location>
</feature>
<comment type="subcellular location">
    <subcellularLocation>
        <location evidence="1">Fimbrium</location>
    </subcellularLocation>
</comment>
<evidence type="ECO:0000259" key="8">
    <source>
        <dbReference type="Pfam" id="PF05567"/>
    </source>
</evidence>
<feature type="domain" description="PilY1 beta-propeller" evidence="8">
    <location>
        <begin position="552"/>
        <end position="910"/>
    </location>
</feature>